<dbReference type="AlphaFoldDB" id="A0AAW5JPJ3"/>
<evidence type="ECO:0000313" key="2">
    <source>
        <dbReference type="Proteomes" id="UP001204562"/>
    </source>
</evidence>
<dbReference type="Proteomes" id="UP001204562">
    <property type="component" value="Unassembled WGS sequence"/>
</dbReference>
<organism evidence="1 2">
    <name type="scientific">Intestinimonas massiliensis</name>
    <name type="common">ex Afouda et al. 2020</name>
    <dbReference type="NCBI Taxonomy" id="1673721"/>
    <lineage>
        <taxon>Bacteria</taxon>
        <taxon>Bacillati</taxon>
        <taxon>Bacillota</taxon>
        <taxon>Clostridia</taxon>
        <taxon>Eubacteriales</taxon>
        <taxon>Intestinimonas</taxon>
    </lineage>
</organism>
<feature type="non-terminal residue" evidence="1">
    <location>
        <position position="1"/>
    </location>
</feature>
<accession>A0AAW5JPJ3</accession>
<name>A0AAW5JPJ3_9FIRM</name>
<feature type="non-terminal residue" evidence="1">
    <location>
        <position position="98"/>
    </location>
</feature>
<comment type="caution">
    <text evidence="1">The sequence shown here is derived from an EMBL/GenBank/DDBJ whole genome shotgun (WGS) entry which is preliminary data.</text>
</comment>
<dbReference type="EMBL" id="JANFYS010000294">
    <property type="protein sequence ID" value="MCQ4772031.1"/>
    <property type="molecule type" value="Genomic_DNA"/>
</dbReference>
<dbReference type="InterPro" id="IPR017850">
    <property type="entry name" value="Alkaline_phosphatase_core_sf"/>
</dbReference>
<evidence type="ECO:0000313" key="1">
    <source>
        <dbReference type="EMBL" id="MCQ4772031.1"/>
    </source>
</evidence>
<dbReference type="SUPFAM" id="SSF53649">
    <property type="entry name" value="Alkaline phosphatase-like"/>
    <property type="match status" value="1"/>
</dbReference>
<gene>
    <name evidence="1" type="ORF">NE579_16630</name>
</gene>
<proteinExistence type="predicted"/>
<protein>
    <submittedName>
        <fullName evidence="1">LTA synthase family protein</fullName>
    </submittedName>
</protein>
<reference evidence="1" key="1">
    <citation type="submission" date="2022-06" db="EMBL/GenBank/DDBJ databases">
        <title>Isolation of gut microbiota from human fecal samples.</title>
        <authorList>
            <person name="Pamer E.G."/>
            <person name="Barat B."/>
            <person name="Waligurski E."/>
            <person name="Medina S."/>
            <person name="Paddock L."/>
            <person name="Mostad J."/>
        </authorList>
    </citation>
    <scope>NUCLEOTIDE SEQUENCE</scope>
    <source>
        <strain evidence="1">DFI.9.91</strain>
    </source>
</reference>
<sequence length="98" mass="11265">DIDFAALLAEETDPAVAELHQYFSQRPPTLKNEYTGRFAGKNLLFITAEGFWKYAVNETYTPTLWKLAHGGFVFKNFYTPLWWKSTTDGEYTVCTSLI</sequence>
<dbReference type="Gene3D" id="3.40.720.10">
    <property type="entry name" value="Alkaline Phosphatase, subunit A"/>
    <property type="match status" value="1"/>
</dbReference>